<dbReference type="InterPro" id="IPR013087">
    <property type="entry name" value="Znf_C2H2_type"/>
</dbReference>
<gene>
    <name evidence="16" type="primary">ZN436</name>
</gene>
<dbReference type="PROSITE" id="PS51915">
    <property type="entry name" value="ZAD"/>
    <property type="match status" value="1"/>
</dbReference>
<evidence type="ECO:0000256" key="13">
    <source>
        <dbReference type="SAM" id="MobiDB-lite"/>
    </source>
</evidence>
<dbReference type="FunFam" id="3.30.160.60:FF:000608">
    <property type="entry name" value="zinc finger protein 286A isoform X1"/>
    <property type="match status" value="1"/>
</dbReference>
<dbReference type="InterPro" id="IPR036236">
    <property type="entry name" value="Znf_C2H2_sf"/>
</dbReference>
<feature type="domain" description="C2H2-type" evidence="14">
    <location>
        <begin position="478"/>
        <end position="505"/>
    </location>
</feature>
<feature type="domain" description="C2H2-type" evidence="14">
    <location>
        <begin position="538"/>
        <end position="566"/>
    </location>
</feature>
<proteinExistence type="inferred from homology"/>
<keyword evidence="9" id="KW-0804">Transcription</keyword>
<comment type="similarity">
    <text evidence="2">Belongs to the krueppel C2H2-type zinc-finger protein family.</text>
</comment>
<dbReference type="GeneID" id="105233478"/>
<evidence type="ECO:0000256" key="5">
    <source>
        <dbReference type="ARBA" id="ARBA00022771"/>
    </source>
</evidence>
<evidence type="ECO:0000256" key="4">
    <source>
        <dbReference type="ARBA" id="ARBA00022737"/>
    </source>
</evidence>
<feature type="domain" description="C2H2-type" evidence="14">
    <location>
        <begin position="511"/>
        <end position="538"/>
    </location>
</feature>
<evidence type="ECO:0000256" key="1">
    <source>
        <dbReference type="ARBA" id="ARBA00004123"/>
    </source>
</evidence>
<feature type="domain" description="C2H2-type" evidence="14">
    <location>
        <begin position="595"/>
        <end position="622"/>
    </location>
</feature>
<comment type="subcellular location">
    <subcellularLocation>
        <location evidence="1">Nucleus</location>
    </subcellularLocation>
</comment>
<keyword evidence="7" id="KW-0805">Transcription regulation</keyword>
<dbReference type="SMART" id="SM00355">
    <property type="entry name" value="ZnF_C2H2"/>
    <property type="match status" value="13"/>
</dbReference>
<feature type="region of interest" description="Disordered" evidence="13">
    <location>
        <begin position="204"/>
        <end position="251"/>
    </location>
</feature>
<name>A0A034WHX7_BACDO</name>
<feature type="domain" description="C2H2-type" evidence="14">
    <location>
        <begin position="186"/>
        <end position="214"/>
    </location>
</feature>
<dbReference type="InterPro" id="IPR050331">
    <property type="entry name" value="Zinc_finger"/>
</dbReference>
<dbReference type="SUPFAM" id="SSF57667">
    <property type="entry name" value="beta-beta-alpha zinc fingers"/>
    <property type="match status" value="7"/>
</dbReference>
<dbReference type="FunFam" id="3.30.160.60:FF:000100">
    <property type="entry name" value="Zinc finger 45-like"/>
    <property type="match status" value="1"/>
</dbReference>
<dbReference type="PROSITE" id="PS50157">
    <property type="entry name" value="ZINC_FINGER_C2H2_2"/>
    <property type="match status" value="12"/>
</dbReference>
<dbReference type="Gene3D" id="3.40.1800.20">
    <property type="match status" value="1"/>
</dbReference>
<feature type="domain" description="ZAD" evidence="15">
    <location>
        <begin position="15"/>
        <end position="92"/>
    </location>
</feature>
<keyword evidence="8" id="KW-0238">DNA-binding</keyword>
<evidence type="ECO:0000256" key="3">
    <source>
        <dbReference type="ARBA" id="ARBA00022723"/>
    </source>
</evidence>
<feature type="domain" description="C2H2-type" evidence="14">
    <location>
        <begin position="126"/>
        <end position="154"/>
    </location>
</feature>
<feature type="domain" description="C2H2-type" evidence="14">
    <location>
        <begin position="623"/>
        <end position="650"/>
    </location>
</feature>
<organism evidence="16">
    <name type="scientific">Bactrocera dorsalis</name>
    <name type="common">Oriental fruit fly</name>
    <name type="synonym">Dacus dorsalis</name>
    <dbReference type="NCBI Taxonomy" id="27457"/>
    <lineage>
        <taxon>Eukaryota</taxon>
        <taxon>Metazoa</taxon>
        <taxon>Ecdysozoa</taxon>
        <taxon>Arthropoda</taxon>
        <taxon>Hexapoda</taxon>
        <taxon>Insecta</taxon>
        <taxon>Pterygota</taxon>
        <taxon>Neoptera</taxon>
        <taxon>Endopterygota</taxon>
        <taxon>Diptera</taxon>
        <taxon>Brachycera</taxon>
        <taxon>Muscomorpha</taxon>
        <taxon>Tephritoidea</taxon>
        <taxon>Tephritidae</taxon>
        <taxon>Bactrocera</taxon>
        <taxon>Bactrocera</taxon>
    </lineage>
</organism>
<dbReference type="PANTHER" id="PTHR16515">
    <property type="entry name" value="PR DOMAIN ZINC FINGER PROTEIN"/>
    <property type="match status" value="1"/>
</dbReference>
<feature type="binding site" evidence="12">
    <location>
        <position position="65"/>
    </location>
    <ligand>
        <name>Zn(2+)</name>
        <dbReference type="ChEBI" id="CHEBI:29105"/>
    </ligand>
</feature>
<evidence type="ECO:0000256" key="7">
    <source>
        <dbReference type="ARBA" id="ARBA00023015"/>
    </source>
</evidence>
<dbReference type="GO" id="GO:0003677">
    <property type="term" value="F:DNA binding"/>
    <property type="evidence" value="ECO:0007669"/>
    <property type="project" value="UniProtKB-KW"/>
</dbReference>
<evidence type="ECO:0000256" key="12">
    <source>
        <dbReference type="PROSITE-ProRule" id="PRU01263"/>
    </source>
</evidence>
<feature type="domain" description="C2H2-type" evidence="14">
    <location>
        <begin position="678"/>
        <end position="701"/>
    </location>
</feature>
<evidence type="ECO:0000259" key="14">
    <source>
        <dbReference type="PROSITE" id="PS50157"/>
    </source>
</evidence>
<keyword evidence="3 12" id="KW-0479">Metal-binding</keyword>
<evidence type="ECO:0000259" key="15">
    <source>
        <dbReference type="PROSITE" id="PS51915"/>
    </source>
</evidence>
<dbReference type="PANTHER" id="PTHR16515:SF58">
    <property type="entry name" value="ZINC FINGER PROTEIN 22"/>
    <property type="match status" value="1"/>
</dbReference>
<dbReference type="PROSITE" id="PS00028">
    <property type="entry name" value="ZINC_FINGER_C2H2_1"/>
    <property type="match status" value="12"/>
</dbReference>
<evidence type="ECO:0000256" key="8">
    <source>
        <dbReference type="ARBA" id="ARBA00023125"/>
    </source>
</evidence>
<evidence type="ECO:0000256" key="2">
    <source>
        <dbReference type="ARBA" id="ARBA00006991"/>
    </source>
</evidence>
<feature type="domain" description="C2H2-type" evidence="14">
    <location>
        <begin position="422"/>
        <end position="449"/>
    </location>
</feature>
<feature type="domain" description="C2H2-type" evidence="14">
    <location>
        <begin position="450"/>
        <end position="479"/>
    </location>
</feature>
<dbReference type="FunFam" id="3.30.160.60:FF:000145">
    <property type="entry name" value="Zinc finger protein 574"/>
    <property type="match status" value="1"/>
</dbReference>
<keyword evidence="4" id="KW-0677">Repeat</keyword>
<evidence type="ECO:0000256" key="9">
    <source>
        <dbReference type="ARBA" id="ARBA00023163"/>
    </source>
</evidence>
<dbReference type="GO" id="GO:0005634">
    <property type="term" value="C:nucleus"/>
    <property type="evidence" value="ECO:0007669"/>
    <property type="project" value="UniProtKB-SubCell"/>
</dbReference>
<dbReference type="FunFam" id="3.30.160.60:FF:001119">
    <property type="entry name" value="zinc finger protein 408"/>
    <property type="match status" value="1"/>
</dbReference>
<dbReference type="FunFam" id="3.30.160.60:FF:001450">
    <property type="entry name" value="zinc finger protein 774"/>
    <property type="match status" value="1"/>
</dbReference>
<sequence>METINIWHTAVNSNHICRICLQENVELFSIFQETHKSGVTIAHILSECSRFPVISTDNILPQTICSFCMENARDAYDFKQRVEKAYISLKGLENSIFRSEGKTKLPNTVFSERRDFGTQTDKLSLHPCEMCEMKFFDLMELRQHRKQVHHNSKLQCRICGVRFERIRQLRSHLVHKHPSVGIALDIQCTICRKRFSRREHLNRHMRNVHHQPEESSSPRVSLKEPEIELSSHVGKNNEQNDFKDVDTKSSPIDTQKPEIFLKSEKMFNAIDNDNFVGPSHFLECGQNPSDDIESDINMDTNPISSDDEAQNSGEFSEDILPQLKLEHEAGIKVKCELDGSMDDFDIIRMSPDWDQSRSQDGIKKEAEFSNDGDMQNLSVGKRKFNRSEEPETDVAERRRITEVVDEFLAQNSAVDQTANSENRCTKCQRTFSRHCHLRRHMLTHVEEKAHACSYCPKRFARSDHLKKHIINLHHTKEFKCDQCNSAFARSVDLAKHIETRHGNDPQAHKIHNCEYCGKKFTSRTYLRKHVLMHTDRVFACKFCEDTFKERKALREHEKGHHSDRRNFLCSVCGESFVRNDYLRVHMRRHNGEKPYKCQYCGKGFPRATDVKIHERYHTGTKPNLCNLCGKGFHRAYNLTIHMRTHTGERPFKCEECGRGFAQSNDLKAHIRRHTGERFKCPECDAGFLQMYALRQHALAAHGIYMEPATGRLQRFATSEVPALVVGGIPANNLVEPTGDHVEIMQHQPHQQIAQAENASSSLLQPVQSSE</sequence>
<feature type="compositionally biased region" description="Basic and acidic residues" evidence="13">
    <location>
        <begin position="238"/>
        <end position="247"/>
    </location>
</feature>
<dbReference type="EMBL" id="GAKP01004678">
    <property type="protein sequence ID" value="JAC54274.1"/>
    <property type="molecule type" value="Transcribed_RNA"/>
</dbReference>
<feature type="domain" description="C2H2-type" evidence="14">
    <location>
        <begin position="567"/>
        <end position="594"/>
    </location>
</feature>
<reference evidence="16" key="1">
    <citation type="journal article" date="2014" name="BMC Genomics">
        <title>Characterizing the developmental transcriptome of the oriental fruit fly, Bactrocera dorsalis (Diptera: Tephritidae) through comparative genomic analysis with Drosophila melanogaster utilizing modENCODE datasets.</title>
        <authorList>
            <person name="Geib S.M."/>
            <person name="Calla B."/>
            <person name="Hall B."/>
            <person name="Hou S."/>
            <person name="Manoukis N.C."/>
        </authorList>
    </citation>
    <scope>NUCLEOTIDE SEQUENCE</scope>
    <source>
        <strain evidence="16">Punador</strain>
    </source>
</reference>
<dbReference type="AlphaFoldDB" id="A0A034WHX7"/>
<dbReference type="SUPFAM" id="SSF57716">
    <property type="entry name" value="Glucocorticoid receptor-like (DNA-binding domain)"/>
    <property type="match status" value="1"/>
</dbReference>
<dbReference type="Pfam" id="PF13894">
    <property type="entry name" value="zf-C2H2_4"/>
    <property type="match status" value="1"/>
</dbReference>
<feature type="binding site" evidence="12">
    <location>
        <position position="68"/>
    </location>
    <ligand>
        <name>Zn(2+)</name>
        <dbReference type="ChEBI" id="CHEBI:29105"/>
    </ligand>
</feature>
<dbReference type="SMART" id="SM00868">
    <property type="entry name" value="zf-AD"/>
    <property type="match status" value="1"/>
</dbReference>
<dbReference type="InterPro" id="IPR012934">
    <property type="entry name" value="Znf_AD"/>
</dbReference>
<evidence type="ECO:0000256" key="11">
    <source>
        <dbReference type="PROSITE-ProRule" id="PRU00042"/>
    </source>
</evidence>
<dbReference type="RefSeq" id="XP_011213878.2">
    <property type="nucleotide sequence ID" value="XM_011215576.4"/>
</dbReference>
<evidence type="ECO:0000313" key="16">
    <source>
        <dbReference type="EMBL" id="JAC54274.1"/>
    </source>
</evidence>
<dbReference type="OrthoDB" id="654211at2759"/>
<dbReference type="KEGG" id="bdr:105233478"/>
<keyword evidence="10" id="KW-0539">Nucleus</keyword>
<dbReference type="Pfam" id="PF07776">
    <property type="entry name" value="zf-AD"/>
    <property type="match status" value="1"/>
</dbReference>
<keyword evidence="5 11" id="KW-0863">Zinc-finger</keyword>
<evidence type="ECO:0000256" key="6">
    <source>
        <dbReference type="ARBA" id="ARBA00022833"/>
    </source>
</evidence>
<dbReference type="GO" id="GO:0008270">
    <property type="term" value="F:zinc ion binding"/>
    <property type="evidence" value="ECO:0007669"/>
    <property type="project" value="UniProtKB-UniRule"/>
</dbReference>
<accession>A0A034WHX7</accession>
<feature type="binding site" evidence="12">
    <location>
        <position position="20"/>
    </location>
    <ligand>
        <name>Zn(2+)</name>
        <dbReference type="ChEBI" id="CHEBI:29105"/>
    </ligand>
</feature>
<feature type="binding site" evidence="12">
    <location>
        <position position="17"/>
    </location>
    <ligand>
        <name>Zn(2+)</name>
        <dbReference type="ChEBI" id="CHEBI:29105"/>
    </ligand>
</feature>
<dbReference type="GO" id="GO:0010468">
    <property type="term" value="P:regulation of gene expression"/>
    <property type="evidence" value="ECO:0007669"/>
    <property type="project" value="TreeGrafter"/>
</dbReference>
<feature type="domain" description="C2H2-type" evidence="14">
    <location>
        <begin position="651"/>
        <end position="678"/>
    </location>
</feature>
<protein>
    <submittedName>
        <fullName evidence="16">Zinc finger protein 436</fullName>
    </submittedName>
</protein>
<keyword evidence="6 12" id="KW-0862">Zinc</keyword>
<evidence type="ECO:0000256" key="10">
    <source>
        <dbReference type="ARBA" id="ARBA00023242"/>
    </source>
</evidence>
<dbReference type="Pfam" id="PF00096">
    <property type="entry name" value="zf-C2H2"/>
    <property type="match status" value="7"/>
</dbReference>
<dbReference type="Gene3D" id="3.30.160.60">
    <property type="entry name" value="Classic Zinc Finger"/>
    <property type="match status" value="9"/>
</dbReference>